<protein>
    <submittedName>
        <fullName evidence="3">Uncharacterized protein</fullName>
    </submittedName>
</protein>
<feature type="chain" id="PRO_5046244825" evidence="2">
    <location>
        <begin position="18"/>
        <end position="561"/>
    </location>
</feature>
<evidence type="ECO:0000256" key="1">
    <source>
        <dbReference type="SAM" id="MobiDB-lite"/>
    </source>
</evidence>
<feature type="compositionally biased region" description="Basic and acidic residues" evidence="1">
    <location>
        <begin position="109"/>
        <end position="128"/>
    </location>
</feature>
<feature type="compositionally biased region" description="Basic and acidic residues" evidence="1">
    <location>
        <begin position="527"/>
        <end position="548"/>
    </location>
</feature>
<accession>A0ABW6YMB1</accession>
<feature type="compositionally biased region" description="Basic and acidic residues" evidence="1">
    <location>
        <begin position="443"/>
        <end position="460"/>
    </location>
</feature>
<sequence>MAALSFVLAGPTTAAVAAAPPPPAAGDSSDGKKPNPWDWAYWKMHEFLNPDAHDTHDKWFRWKTIGQVAGARVLKLMNKGKEPGFGSILTGLHQDYHEVKKRMMKTPKGAREQVKKSSEAVHEAKKNAEQAQTPKAKEKADKATEKARNWNKEAAANLRESKATAHPDTKAEIRKVEAKIRNLEEKITNLETKKAKVKHKGEQNRVQRSLNAARERLTKAQAQRAEFGDGPDDTGGTRPVELKPKTPSQGPGSTNAKTPPTPLVSNTTKKPSATNVQTPPVSNTTKDPSATNVKIPRKAPTITAVKPRQPVVPSVRTPGGVRGVRGSVAADAVGDLVGQATDAYLSRKNQKVLDKALSDPEMRARLIAEHREYQTQGPFQQLARPFKGKEFTPGEMRENGPKLIKVEKTLDTVRKKADRSNADPLYRQARTECGGYDTCVTERTRSLRDKNTKDIAESTRKARKSNADPAYRQARTECGGYDTCVTERTRKLRAEQAKDTVKDRAGKGKRDRDDNRAQHSGKTSNGKSKDTTSSRGDRSDRGQHKDAKTGPAKSQYENRAV</sequence>
<name>A0ABW6YMB1_9ACTN</name>
<gene>
    <name evidence="3" type="ORF">ACF05T_31985</name>
</gene>
<feature type="compositionally biased region" description="Polar residues" evidence="1">
    <location>
        <begin position="246"/>
        <end position="292"/>
    </location>
</feature>
<dbReference type="EMBL" id="JBIBSM010000024">
    <property type="protein sequence ID" value="MFF8280645.1"/>
    <property type="molecule type" value="Genomic_DNA"/>
</dbReference>
<dbReference type="RefSeq" id="WP_391937445.1">
    <property type="nucleotide sequence ID" value="NZ_JBIBSM010000024.1"/>
</dbReference>
<feature type="compositionally biased region" description="Basic and acidic residues" evidence="1">
    <location>
        <begin position="485"/>
        <end position="517"/>
    </location>
</feature>
<comment type="caution">
    <text evidence="3">The sequence shown here is derived from an EMBL/GenBank/DDBJ whole genome shotgun (WGS) entry which is preliminary data.</text>
</comment>
<reference evidence="3 4" key="1">
    <citation type="submission" date="2024-10" db="EMBL/GenBank/DDBJ databases">
        <title>The Natural Products Discovery Center: Release of the First 8490 Sequenced Strains for Exploring Actinobacteria Biosynthetic Diversity.</title>
        <authorList>
            <person name="Kalkreuter E."/>
            <person name="Kautsar S.A."/>
            <person name="Yang D."/>
            <person name="Bader C.D."/>
            <person name="Teijaro C.N."/>
            <person name="Fluegel L."/>
            <person name="Davis C.M."/>
            <person name="Simpson J.R."/>
            <person name="Lauterbach L."/>
            <person name="Steele A.D."/>
            <person name="Gui C."/>
            <person name="Meng S."/>
            <person name="Li G."/>
            <person name="Viehrig K."/>
            <person name="Ye F."/>
            <person name="Su P."/>
            <person name="Kiefer A.F."/>
            <person name="Nichols A."/>
            <person name="Cepeda A.J."/>
            <person name="Yan W."/>
            <person name="Fan B."/>
            <person name="Jiang Y."/>
            <person name="Adhikari A."/>
            <person name="Zheng C.-J."/>
            <person name="Schuster L."/>
            <person name="Cowan T.M."/>
            <person name="Smanski M.J."/>
            <person name="Chevrette M.G."/>
            <person name="De Carvalho L.P.S."/>
            <person name="Shen B."/>
        </authorList>
    </citation>
    <scope>NUCLEOTIDE SEQUENCE [LARGE SCALE GENOMIC DNA]</scope>
    <source>
        <strain evidence="3 4">NPDC015755</strain>
    </source>
</reference>
<keyword evidence="2" id="KW-0732">Signal</keyword>
<proteinExistence type="predicted"/>
<feature type="compositionally biased region" description="Low complexity" evidence="1">
    <location>
        <begin position="311"/>
        <end position="324"/>
    </location>
</feature>
<organism evidence="3 4">
    <name type="scientific">Streptomyces lateritius</name>
    <dbReference type="NCBI Taxonomy" id="67313"/>
    <lineage>
        <taxon>Bacteria</taxon>
        <taxon>Bacillati</taxon>
        <taxon>Actinomycetota</taxon>
        <taxon>Actinomycetes</taxon>
        <taxon>Kitasatosporales</taxon>
        <taxon>Streptomycetaceae</taxon>
        <taxon>Streptomyces</taxon>
    </lineage>
</organism>
<feature type="compositionally biased region" description="Basic and acidic residues" evidence="1">
    <location>
        <begin position="387"/>
        <end position="400"/>
    </location>
</feature>
<feature type="region of interest" description="Disordered" evidence="1">
    <location>
        <begin position="443"/>
        <end position="561"/>
    </location>
</feature>
<dbReference type="Proteomes" id="UP001603013">
    <property type="component" value="Unassembled WGS sequence"/>
</dbReference>
<feature type="region of interest" description="Disordered" evidence="1">
    <location>
        <begin position="372"/>
        <end position="400"/>
    </location>
</feature>
<evidence type="ECO:0000313" key="4">
    <source>
        <dbReference type="Proteomes" id="UP001603013"/>
    </source>
</evidence>
<feature type="compositionally biased region" description="Basic and acidic residues" evidence="1">
    <location>
        <begin position="135"/>
        <end position="151"/>
    </location>
</feature>
<evidence type="ECO:0000256" key="2">
    <source>
        <dbReference type="SAM" id="SignalP"/>
    </source>
</evidence>
<feature type="signal peptide" evidence="2">
    <location>
        <begin position="1"/>
        <end position="17"/>
    </location>
</feature>
<keyword evidence="4" id="KW-1185">Reference proteome</keyword>
<feature type="region of interest" description="Disordered" evidence="1">
    <location>
        <begin position="105"/>
        <end position="324"/>
    </location>
</feature>
<feature type="compositionally biased region" description="Basic and acidic residues" evidence="1">
    <location>
        <begin position="159"/>
        <end position="205"/>
    </location>
</feature>
<evidence type="ECO:0000313" key="3">
    <source>
        <dbReference type="EMBL" id="MFF8280645.1"/>
    </source>
</evidence>